<dbReference type="OrthoDB" id="665223at2"/>
<dbReference type="Pfam" id="PF21347">
    <property type="entry name" value="DUF3108_like"/>
    <property type="match status" value="1"/>
</dbReference>
<evidence type="ECO:0000313" key="2">
    <source>
        <dbReference type="EMBL" id="SFT16065.1"/>
    </source>
</evidence>
<dbReference type="Gene3D" id="2.40.360.20">
    <property type="match status" value="1"/>
</dbReference>
<evidence type="ECO:0000313" key="3">
    <source>
        <dbReference type="Proteomes" id="UP000183209"/>
    </source>
</evidence>
<dbReference type="InterPro" id="IPR049279">
    <property type="entry name" value="DUF3108-like"/>
</dbReference>
<dbReference type="Proteomes" id="UP000183209">
    <property type="component" value="Unassembled WGS sequence"/>
</dbReference>
<evidence type="ECO:0000259" key="1">
    <source>
        <dbReference type="Pfam" id="PF21347"/>
    </source>
</evidence>
<dbReference type="RefSeq" id="WP_074980196.1">
    <property type="nucleotide sequence ID" value="NZ_FPAG01000012.1"/>
</dbReference>
<feature type="domain" description="DUF3108" evidence="1">
    <location>
        <begin position="34"/>
        <end position="223"/>
    </location>
</feature>
<dbReference type="AlphaFoldDB" id="A0A1I6VQS2"/>
<reference evidence="2 3" key="1">
    <citation type="submission" date="2016-10" db="EMBL/GenBank/DDBJ databases">
        <authorList>
            <person name="de Groot N.N."/>
        </authorList>
    </citation>
    <scope>NUCLEOTIDE SEQUENCE [LARGE SCALE GENOMIC DNA]</scope>
    <source>
        <strain evidence="2 3">CGMCC 1.6114</strain>
    </source>
</reference>
<proteinExistence type="predicted"/>
<organism evidence="2 3">
    <name type="scientific">Zhouia amylolytica</name>
    <dbReference type="NCBI Taxonomy" id="376730"/>
    <lineage>
        <taxon>Bacteria</taxon>
        <taxon>Pseudomonadati</taxon>
        <taxon>Bacteroidota</taxon>
        <taxon>Flavobacteriia</taxon>
        <taxon>Flavobacteriales</taxon>
        <taxon>Flavobacteriaceae</taxon>
        <taxon>Zhouia</taxon>
    </lineage>
</organism>
<protein>
    <recommendedName>
        <fullName evidence="1">DUF3108 domain-containing protein</fullName>
    </recommendedName>
</protein>
<dbReference type="EMBL" id="FPAG01000012">
    <property type="protein sequence ID" value="SFT16065.1"/>
    <property type="molecule type" value="Genomic_DNA"/>
</dbReference>
<name>A0A1I6VQS2_9FLAO</name>
<accession>A0A1I6VQS2</accession>
<sequence>MLTNFYIWVLLWTYFSFGPDTPNAPGCSKYYPMEEGINFEITVYDQNNNPNALLAYNVVLTNENTAVFMTELQNPEGELIAISEYGMSCNGDGVEIDFNAMMSVELIKQCDGKPMKMRGKNIHLPNNLEIGQKLPDAQMETSSSVKNDSLNLSIKMINRKVEGMDTLITSVGTFKCVVVSYETEFKSGGNKIHYSKEWLAEGVGLVKSEEYDADGKLISRSMLTDFHK</sequence>
<gene>
    <name evidence="2" type="ORF">SAMN04487906_3286</name>
</gene>